<keyword evidence="3" id="KW-1185">Reference proteome</keyword>
<dbReference type="AlphaFoldDB" id="A0A7H8QKU8"/>
<dbReference type="RefSeq" id="XP_035340284.1">
    <property type="nucleotide sequence ID" value="XM_035484391.1"/>
</dbReference>
<dbReference type="EMBL" id="CP055898">
    <property type="protein sequence ID" value="QKX54105.1"/>
    <property type="molecule type" value="Genomic_DNA"/>
</dbReference>
<keyword evidence="1" id="KW-0812">Transmembrane</keyword>
<gene>
    <name evidence="2" type="ORF">TRUGW13939_01188</name>
</gene>
<feature type="transmembrane region" description="Helical" evidence="1">
    <location>
        <begin position="6"/>
        <end position="28"/>
    </location>
</feature>
<dbReference type="PANTHER" id="PTHR37490">
    <property type="entry name" value="EXPRESSED PROTEIN"/>
    <property type="match status" value="1"/>
</dbReference>
<evidence type="ECO:0000313" key="2">
    <source>
        <dbReference type="EMBL" id="QKX54105.1"/>
    </source>
</evidence>
<dbReference type="KEGG" id="trg:TRUGW13939_01188"/>
<evidence type="ECO:0000256" key="1">
    <source>
        <dbReference type="SAM" id="Phobius"/>
    </source>
</evidence>
<evidence type="ECO:0008006" key="4">
    <source>
        <dbReference type="Google" id="ProtNLM"/>
    </source>
</evidence>
<dbReference type="GeneID" id="55988701"/>
<proteinExistence type="predicted"/>
<dbReference type="PANTHER" id="PTHR37490:SF3">
    <property type="entry name" value="DUF3431 DOMAIN CONTAINING PROTEIN"/>
    <property type="match status" value="1"/>
</dbReference>
<dbReference type="Proteomes" id="UP000509510">
    <property type="component" value="Chromosome I"/>
</dbReference>
<reference evidence="3" key="1">
    <citation type="submission" date="2020-06" db="EMBL/GenBank/DDBJ databases">
        <title>A chromosome-scale genome assembly of Talaromyces rugulosus W13939.</title>
        <authorList>
            <person name="Wang B."/>
            <person name="Guo L."/>
            <person name="Ye K."/>
            <person name="Wang L."/>
        </authorList>
    </citation>
    <scope>NUCLEOTIDE SEQUENCE [LARGE SCALE GENOMIC DNA]</scope>
    <source>
        <strain evidence="3">W13939</strain>
    </source>
</reference>
<evidence type="ECO:0000313" key="3">
    <source>
        <dbReference type="Proteomes" id="UP000509510"/>
    </source>
</evidence>
<organism evidence="2 3">
    <name type="scientific">Talaromyces rugulosus</name>
    <name type="common">Penicillium rugulosum</name>
    <dbReference type="NCBI Taxonomy" id="121627"/>
    <lineage>
        <taxon>Eukaryota</taxon>
        <taxon>Fungi</taxon>
        <taxon>Dikarya</taxon>
        <taxon>Ascomycota</taxon>
        <taxon>Pezizomycotina</taxon>
        <taxon>Eurotiomycetes</taxon>
        <taxon>Eurotiomycetidae</taxon>
        <taxon>Eurotiales</taxon>
        <taxon>Trichocomaceae</taxon>
        <taxon>Talaromyces</taxon>
        <taxon>Talaromyces sect. Islandici</taxon>
    </lineage>
</organism>
<keyword evidence="1" id="KW-0472">Membrane</keyword>
<dbReference type="Pfam" id="PF11913">
    <property type="entry name" value="DUF3431"/>
    <property type="match status" value="1"/>
</dbReference>
<protein>
    <recommendedName>
        <fullName evidence="4">DUF3431 domain-containing protein</fullName>
    </recommendedName>
</protein>
<keyword evidence="1" id="KW-1133">Transmembrane helix</keyword>
<dbReference type="OrthoDB" id="426718at2759"/>
<dbReference type="InterPro" id="IPR021838">
    <property type="entry name" value="DUF3431"/>
</dbReference>
<sequence length="414" mass="47891">MRPLRNSFPLLAFASFGFVLVAFTTFYLSREDRWRGIPQKLGLGDYVKPPPTKPYYGEDGSAPPFNISEFVPGIPKKGDADATQYSKTLVIAKVKSDDTRWIEENVVGWDTAIYVVDDPTAPLHPPMNKGHEAMVYFSYIIDHYDNLPEIMAFMHAHRTGWHNEEILEFDAAEMLRRLSLERVVRQGYMNMRCMWSPGCPSWLHPGRLHEDQNKKEEFLFASSWSEIFPDMQIPQTLSQPCCGQFALTRERVLSIPRERYVYYRDWLIRTDIRDTMSGRIWEYLWHFVFTAEYEHCPSPNTCLCDGFGICFDTDVKIDAYYQTMWRLRDAKAELKKFVEADGALDEDARISLSLDELQDADLPDGDNKGILLTAEIEEKTAELARLKKEALERGNDPYFRAKSAGRFYNEGDGF</sequence>
<name>A0A7H8QKU8_TALRU</name>
<accession>A0A7H8QKU8</accession>